<name>A0A0F8XUV6_9ZZZZ</name>
<organism evidence="2">
    <name type="scientific">marine sediment metagenome</name>
    <dbReference type="NCBI Taxonomy" id="412755"/>
    <lineage>
        <taxon>unclassified sequences</taxon>
        <taxon>metagenomes</taxon>
        <taxon>ecological metagenomes</taxon>
    </lineage>
</organism>
<keyword evidence="1" id="KW-0472">Membrane</keyword>
<proteinExistence type="predicted"/>
<evidence type="ECO:0000256" key="1">
    <source>
        <dbReference type="SAM" id="Phobius"/>
    </source>
</evidence>
<comment type="caution">
    <text evidence="2">The sequence shown here is derived from an EMBL/GenBank/DDBJ whole genome shotgun (WGS) entry which is preliminary data.</text>
</comment>
<sequence>GVRVTALTRLQVSYEAKMKVLEAVLDMTNALTPQGDTVRIAPFVLVGPPVEGEIVVEVPKDPSASIMLTAVLKPSPWAATLQLGCTEDHVASFALDTPDWVPVNIGLGMVDQDVCLPLPDFSFATDLFSFSASKVVWAGVGGLLVYLLTR</sequence>
<keyword evidence="1" id="KW-0812">Transmembrane</keyword>
<protein>
    <submittedName>
        <fullName evidence="2">Uncharacterized protein</fullName>
    </submittedName>
</protein>
<evidence type="ECO:0000313" key="2">
    <source>
        <dbReference type="EMBL" id="KKK72763.1"/>
    </source>
</evidence>
<feature type="transmembrane region" description="Helical" evidence="1">
    <location>
        <begin position="127"/>
        <end position="148"/>
    </location>
</feature>
<dbReference type="AlphaFoldDB" id="A0A0F8XUV6"/>
<gene>
    <name evidence="2" type="ORF">LCGC14_2900610</name>
</gene>
<dbReference type="EMBL" id="LAZR01057094">
    <property type="protein sequence ID" value="KKK72763.1"/>
    <property type="molecule type" value="Genomic_DNA"/>
</dbReference>
<feature type="non-terminal residue" evidence="2">
    <location>
        <position position="1"/>
    </location>
</feature>
<keyword evidence="1" id="KW-1133">Transmembrane helix</keyword>
<accession>A0A0F8XUV6</accession>
<reference evidence="2" key="1">
    <citation type="journal article" date="2015" name="Nature">
        <title>Complex archaea that bridge the gap between prokaryotes and eukaryotes.</title>
        <authorList>
            <person name="Spang A."/>
            <person name="Saw J.H."/>
            <person name="Jorgensen S.L."/>
            <person name="Zaremba-Niedzwiedzka K."/>
            <person name="Martijn J."/>
            <person name="Lind A.E."/>
            <person name="van Eijk R."/>
            <person name="Schleper C."/>
            <person name="Guy L."/>
            <person name="Ettema T.J."/>
        </authorList>
    </citation>
    <scope>NUCLEOTIDE SEQUENCE</scope>
</reference>